<keyword evidence="2" id="KW-1185">Reference proteome</keyword>
<accession>A0A453EBC2</accession>
<proteinExistence type="predicted"/>
<evidence type="ECO:0000313" key="2">
    <source>
        <dbReference type="Proteomes" id="UP000015105"/>
    </source>
</evidence>
<dbReference type="PANTHER" id="PTHR47150:SF7">
    <property type="entry name" value="NUCLEASE"/>
    <property type="match status" value="1"/>
</dbReference>
<dbReference type="PANTHER" id="PTHR47150">
    <property type="entry name" value="OS12G0169200 PROTEIN"/>
    <property type="match status" value="1"/>
</dbReference>
<reference evidence="1" key="5">
    <citation type="journal article" date="2021" name="G3 (Bethesda)">
        <title>Aegilops tauschii genome assembly Aet v5.0 features greater sequence contiguity and improved annotation.</title>
        <authorList>
            <person name="Wang L."/>
            <person name="Zhu T."/>
            <person name="Rodriguez J.C."/>
            <person name="Deal K.R."/>
            <person name="Dubcovsky J."/>
            <person name="McGuire P.E."/>
            <person name="Lux T."/>
            <person name="Spannagl M."/>
            <person name="Mayer K.F.X."/>
            <person name="Baldrich P."/>
            <person name="Meyers B.C."/>
            <person name="Huo N."/>
            <person name="Gu Y.Q."/>
            <person name="Zhou H."/>
            <person name="Devos K.M."/>
            <person name="Bennetzen J.L."/>
            <person name="Unver T."/>
            <person name="Budak H."/>
            <person name="Gulick P.J."/>
            <person name="Galiba G."/>
            <person name="Kalapos B."/>
            <person name="Nelson D.R."/>
            <person name="Li P."/>
            <person name="You F.M."/>
            <person name="Luo M.C."/>
            <person name="Dvorak J."/>
        </authorList>
    </citation>
    <scope>NUCLEOTIDE SEQUENCE [LARGE SCALE GENOMIC DNA]</scope>
    <source>
        <strain evidence="1">cv. AL8/78</strain>
    </source>
</reference>
<organism evidence="1 2">
    <name type="scientific">Aegilops tauschii subsp. strangulata</name>
    <name type="common">Goatgrass</name>
    <dbReference type="NCBI Taxonomy" id="200361"/>
    <lineage>
        <taxon>Eukaryota</taxon>
        <taxon>Viridiplantae</taxon>
        <taxon>Streptophyta</taxon>
        <taxon>Embryophyta</taxon>
        <taxon>Tracheophyta</taxon>
        <taxon>Spermatophyta</taxon>
        <taxon>Magnoliopsida</taxon>
        <taxon>Liliopsida</taxon>
        <taxon>Poales</taxon>
        <taxon>Poaceae</taxon>
        <taxon>BOP clade</taxon>
        <taxon>Pooideae</taxon>
        <taxon>Triticodae</taxon>
        <taxon>Triticeae</taxon>
        <taxon>Triticinae</taxon>
        <taxon>Aegilops</taxon>
    </lineage>
</organism>
<dbReference type="Gramene" id="AET3Gv20282500.1">
    <property type="protein sequence ID" value="AET3Gv20282500.1"/>
    <property type="gene ID" value="AET3Gv20282500"/>
</dbReference>
<dbReference type="EnsemblPlants" id="AET3Gv20282500.1">
    <property type="protein sequence ID" value="AET3Gv20282500.1"/>
    <property type="gene ID" value="AET3Gv20282500"/>
</dbReference>
<reference evidence="1" key="3">
    <citation type="journal article" date="2017" name="Nature">
        <title>Genome sequence of the progenitor of the wheat D genome Aegilops tauschii.</title>
        <authorList>
            <person name="Luo M.C."/>
            <person name="Gu Y.Q."/>
            <person name="Puiu D."/>
            <person name="Wang H."/>
            <person name="Twardziok S.O."/>
            <person name="Deal K.R."/>
            <person name="Huo N."/>
            <person name="Zhu T."/>
            <person name="Wang L."/>
            <person name="Wang Y."/>
            <person name="McGuire P.E."/>
            <person name="Liu S."/>
            <person name="Long H."/>
            <person name="Ramasamy R.K."/>
            <person name="Rodriguez J.C."/>
            <person name="Van S.L."/>
            <person name="Yuan L."/>
            <person name="Wang Z."/>
            <person name="Xia Z."/>
            <person name="Xiao L."/>
            <person name="Anderson O.D."/>
            <person name="Ouyang S."/>
            <person name="Liang Y."/>
            <person name="Zimin A.V."/>
            <person name="Pertea G."/>
            <person name="Qi P."/>
            <person name="Bennetzen J.L."/>
            <person name="Dai X."/>
            <person name="Dawson M.W."/>
            <person name="Muller H.G."/>
            <person name="Kugler K."/>
            <person name="Rivarola-Duarte L."/>
            <person name="Spannagl M."/>
            <person name="Mayer K.F.X."/>
            <person name="Lu F.H."/>
            <person name="Bevan M.W."/>
            <person name="Leroy P."/>
            <person name="Li P."/>
            <person name="You F.M."/>
            <person name="Sun Q."/>
            <person name="Liu Z."/>
            <person name="Lyons E."/>
            <person name="Wicker T."/>
            <person name="Salzberg S.L."/>
            <person name="Devos K.M."/>
            <person name="Dvorak J."/>
        </authorList>
    </citation>
    <scope>NUCLEOTIDE SEQUENCE [LARGE SCALE GENOMIC DNA]</scope>
    <source>
        <strain evidence="1">cv. AL8/78</strain>
    </source>
</reference>
<reference evidence="2" key="1">
    <citation type="journal article" date="2014" name="Science">
        <title>Ancient hybridizations among the ancestral genomes of bread wheat.</title>
        <authorList>
            <consortium name="International Wheat Genome Sequencing Consortium,"/>
            <person name="Marcussen T."/>
            <person name="Sandve S.R."/>
            <person name="Heier L."/>
            <person name="Spannagl M."/>
            <person name="Pfeifer M."/>
            <person name="Jakobsen K.S."/>
            <person name="Wulff B.B."/>
            <person name="Steuernagel B."/>
            <person name="Mayer K.F."/>
            <person name="Olsen O.A."/>
        </authorList>
    </citation>
    <scope>NUCLEOTIDE SEQUENCE [LARGE SCALE GENOMIC DNA]</scope>
    <source>
        <strain evidence="2">cv. AL8/78</strain>
    </source>
</reference>
<sequence>MMLAVLEEAEREEEHILNFKGSIKGHRVLNRNRARGHLTLMADYFVPDALFADHFRRRCFWMRKTVFDRLYHGVRSYDDYFILKKDVVGTIGFSGYQKCTAALRMLAYGMAA</sequence>
<name>A0A453EBC2_AEGTS</name>
<dbReference type="STRING" id="200361.A0A453EBC2"/>
<reference evidence="1" key="4">
    <citation type="submission" date="2019-03" db="UniProtKB">
        <authorList>
            <consortium name="EnsemblPlants"/>
        </authorList>
    </citation>
    <scope>IDENTIFICATION</scope>
</reference>
<dbReference type="Proteomes" id="UP000015105">
    <property type="component" value="Chromosome 3D"/>
</dbReference>
<protein>
    <submittedName>
        <fullName evidence="1">Uncharacterized protein</fullName>
    </submittedName>
</protein>
<evidence type="ECO:0000313" key="1">
    <source>
        <dbReference type="EnsemblPlants" id="AET3Gv20282500.1"/>
    </source>
</evidence>
<dbReference type="AlphaFoldDB" id="A0A453EBC2"/>
<reference evidence="2" key="2">
    <citation type="journal article" date="2017" name="Nat. Plants">
        <title>The Aegilops tauschii genome reveals multiple impacts of transposons.</title>
        <authorList>
            <person name="Zhao G."/>
            <person name="Zou C."/>
            <person name="Li K."/>
            <person name="Wang K."/>
            <person name="Li T."/>
            <person name="Gao L."/>
            <person name="Zhang X."/>
            <person name="Wang H."/>
            <person name="Yang Z."/>
            <person name="Liu X."/>
            <person name="Jiang W."/>
            <person name="Mao L."/>
            <person name="Kong X."/>
            <person name="Jiao Y."/>
            <person name="Jia J."/>
        </authorList>
    </citation>
    <scope>NUCLEOTIDE SEQUENCE [LARGE SCALE GENOMIC DNA]</scope>
    <source>
        <strain evidence="2">cv. AL8/78</strain>
    </source>
</reference>